<comment type="similarity">
    <text evidence="1 13">Belongs to the RuvC family.</text>
</comment>
<comment type="cofactor">
    <cofactor evidence="13">
        <name>Mg(2+)</name>
        <dbReference type="ChEBI" id="CHEBI:18420"/>
    </cofactor>
    <text evidence="13">Binds 2 Mg(2+) ion per subunit.</text>
</comment>
<feature type="binding site" evidence="13">
    <location>
        <position position="140"/>
    </location>
    <ligand>
        <name>Mg(2+)</name>
        <dbReference type="ChEBI" id="CHEBI:18420"/>
        <label>1</label>
    </ligand>
</feature>
<sequence length="159" mass="17646">MKVLAIDPGYDRLGVAVMEYQAGKEVIIYSTCIETDKKSELTERLYEIGKIVSTLLLKYKPDTVAVETLFFNKNIKTAIGVAEARGIIIYLAKQAKCQLYEFGPQEIKIAVTGYGKSDKQAVFAMIKRLLPDVPPKALDDEYDAIAVGITCLAQYGRTK</sequence>
<keyword evidence="7 13" id="KW-0378">Hydrolase</keyword>
<dbReference type="Pfam" id="PF02075">
    <property type="entry name" value="RuvC"/>
    <property type="match status" value="1"/>
</dbReference>
<feature type="binding site" evidence="13">
    <location>
        <position position="67"/>
    </location>
    <ligand>
        <name>Mg(2+)</name>
        <dbReference type="ChEBI" id="CHEBI:18420"/>
        <label>2</label>
    </ligand>
</feature>
<comment type="catalytic activity">
    <reaction evidence="12 13">
        <text>Endonucleolytic cleavage at a junction such as a reciprocal single-stranded crossover between two homologous DNA duplexes (Holliday junction).</text>
        <dbReference type="EC" id="3.1.21.10"/>
    </reaction>
</comment>
<dbReference type="GO" id="GO:0008821">
    <property type="term" value="F:crossover junction DNA endonuclease activity"/>
    <property type="evidence" value="ECO:0007669"/>
    <property type="project" value="UniProtKB-UniRule"/>
</dbReference>
<feature type="binding site" evidence="13">
    <location>
        <position position="7"/>
    </location>
    <ligand>
        <name>Mg(2+)</name>
        <dbReference type="ChEBI" id="CHEBI:18420"/>
        <label>1</label>
    </ligand>
</feature>
<evidence type="ECO:0000256" key="5">
    <source>
        <dbReference type="ARBA" id="ARBA00022759"/>
    </source>
</evidence>
<feature type="active site" evidence="13">
    <location>
        <position position="140"/>
    </location>
</feature>
<keyword evidence="5 13" id="KW-0255">Endonuclease</keyword>
<dbReference type="PRINTS" id="PR00696">
    <property type="entry name" value="RSOLVASERUVC"/>
</dbReference>
<keyword evidence="3 13" id="KW-0540">Nuclease</keyword>
<dbReference type="EMBL" id="PFHR01000083">
    <property type="protein sequence ID" value="PIW97079.1"/>
    <property type="molecule type" value="Genomic_DNA"/>
</dbReference>
<organism evidence="14 15">
    <name type="scientific">Candidatus Kaiserbacteria bacterium CG_4_8_14_3_um_filter_38_9</name>
    <dbReference type="NCBI Taxonomy" id="1974599"/>
    <lineage>
        <taxon>Bacteria</taxon>
        <taxon>Candidatus Kaiseribacteriota</taxon>
    </lineage>
</organism>
<keyword evidence="10 13" id="KW-0233">DNA recombination</keyword>
<dbReference type="GO" id="GO:0006281">
    <property type="term" value="P:DNA repair"/>
    <property type="evidence" value="ECO:0007669"/>
    <property type="project" value="UniProtKB-UniRule"/>
</dbReference>
<evidence type="ECO:0000256" key="6">
    <source>
        <dbReference type="ARBA" id="ARBA00022763"/>
    </source>
</evidence>
<evidence type="ECO:0000256" key="3">
    <source>
        <dbReference type="ARBA" id="ARBA00022722"/>
    </source>
</evidence>
<dbReference type="HAMAP" id="MF_00034">
    <property type="entry name" value="RuvC"/>
    <property type="match status" value="1"/>
</dbReference>
<dbReference type="GO" id="GO:0000287">
    <property type="term" value="F:magnesium ion binding"/>
    <property type="evidence" value="ECO:0007669"/>
    <property type="project" value="UniProtKB-UniRule"/>
</dbReference>
<evidence type="ECO:0000256" key="10">
    <source>
        <dbReference type="ARBA" id="ARBA00023172"/>
    </source>
</evidence>
<evidence type="ECO:0000256" key="1">
    <source>
        <dbReference type="ARBA" id="ARBA00009518"/>
    </source>
</evidence>
<dbReference type="AlphaFoldDB" id="A0A2M7IP21"/>
<accession>A0A2M7IP21</accession>
<comment type="subunit">
    <text evidence="13">Homodimer which binds Holliday junction (HJ) DNA. The HJ becomes 2-fold symmetrical on binding to RuvC with unstacked arms; it has a different conformation from HJ DNA in complex with RuvA. In the full resolvosome a probable DNA-RuvA(4)-RuvB(12)-RuvC(2) complex forms which resolves the HJ.</text>
</comment>
<dbReference type="EC" id="3.1.21.10" evidence="13"/>
<comment type="function">
    <text evidence="13">The RuvA-RuvB-RuvC complex processes Holliday junction (HJ) DNA during genetic recombination and DNA repair. Endonuclease that resolves HJ intermediates. Cleaves cruciform DNA by making single-stranded nicks across the HJ at symmetrical positions within the homologous arms, yielding a 5'-phosphate and a 3'-hydroxyl group; requires a central core of homology in the junction. The consensus cleavage sequence is 5'-(A/T)TT(C/G)-3'. Cleavage occurs on the 3'-side of the TT dinucleotide at the point of strand exchange. HJ branch migration catalyzed by RuvA-RuvB allows RuvC to scan DNA until it finds its consensus sequence, where it cleaves and resolves the cruciform DNA.</text>
</comment>
<evidence type="ECO:0000256" key="2">
    <source>
        <dbReference type="ARBA" id="ARBA00022490"/>
    </source>
</evidence>
<dbReference type="GO" id="GO:0006310">
    <property type="term" value="P:DNA recombination"/>
    <property type="evidence" value="ECO:0007669"/>
    <property type="project" value="UniProtKB-UniRule"/>
</dbReference>
<dbReference type="CDD" id="cd16962">
    <property type="entry name" value="RuvC"/>
    <property type="match status" value="1"/>
</dbReference>
<keyword evidence="9 13" id="KW-0238">DNA-binding</keyword>
<dbReference type="InterPro" id="IPR036397">
    <property type="entry name" value="RNaseH_sf"/>
</dbReference>
<keyword evidence="11 13" id="KW-0234">DNA repair</keyword>
<comment type="caution">
    <text evidence="14">The sequence shown here is derived from an EMBL/GenBank/DDBJ whole genome shotgun (WGS) entry which is preliminary data.</text>
</comment>
<evidence type="ECO:0000313" key="15">
    <source>
        <dbReference type="Proteomes" id="UP000230837"/>
    </source>
</evidence>
<protein>
    <recommendedName>
        <fullName evidence="13">Crossover junction endodeoxyribonuclease RuvC</fullName>
        <ecNumber evidence="13">3.1.21.10</ecNumber>
    </recommendedName>
    <alternativeName>
        <fullName evidence="13">Holliday junction nuclease RuvC</fullName>
    </alternativeName>
    <alternativeName>
        <fullName evidence="13">Holliday junction resolvase RuvC</fullName>
    </alternativeName>
</protein>
<dbReference type="PANTHER" id="PTHR30194">
    <property type="entry name" value="CROSSOVER JUNCTION ENDODEOXYRIBONUCLEASE RUVC"/>
    <property type="match status" value="1"/>
</dbReference>
<evidence type="ECO:0000256" key="13">
    <source>
        <dbReference type="HAMAP-Rule" id="MF_00034"/>
    </source>
</evidence>
<dbReference type="InterPro" id="IPR002176">
    <property type="entry name" value="X-over_junc_endoDNase_RuvC"/>
</dbReference>
<keyword evidence="4 13" id="KW-0479">Metal-binding</keyword>
<name>A0A2M7IP21_9BACT</name>
<dbReference type="InterPro" id="IPR012337">
    <property type="entry name" value="RNaseH-like_sf"/>
</dbReference>
<evidence type="ECO:0000256" key="4">
    <source>
        <dbReference type="ARBA" id="ARBA00022723"/>
    </source>
</evidence>
<evidence type="ECO:0000256" key="9">
    <source>
        <dbReference type="ARBA" id="ARBA00023125"/>
    </source>
</evidence>
<evidence type="ECO:0000256" key="12">
    <source>
        <dbReference type="ARBA" id="ARBA00029354"/>
    </source>
</evidence>
<dbReference type="GO" id="GO:0003677">
    <property type="term" value="F:DNA binding"/>
    <property type="evidence" value="ECO:0007669"/>
    <property type="project" value="UniProtKB-KW"/>
</dbReference>
<dbReference type="Proteomes" id="UP000230837">
    <property type="component" value="Unassembled WGS sequence"/>
</dbReference>
<feature type="active site" evidence="13">
    <location>
        <position position="67"/>
    </location>
</feature>
<dbReference type="GO" id="GO:0005737">
    <property type="term" value="C:cytoplasm"/>
    <property type="evidence" value="ECO:0007669"/>
    <property type="project" value="UniProtKB-SubCell"/>
</dbReference>
<dbReference type="GO" id="GO:0048476">
    <property type="term" value="C:Holliday junction resolvase complex"/>
    <property type="evidence" value="ECO:0007669"/>
    <property type="project" value="UniProtKB-UniRule"/>
</dbReference>
<evidence type="ECO:0000256" key="11">
    <source>
        <dbReference type="ARBA" id="ARBA00023204"/>
    </source>
</evidence>
<reference evidence="15" key="1">
    <citation type="submission" date="2017-09" db="EMBL/GenBank/DDBJ databases">
        <title>Depth-based differentiation of microbial function through sediment-hosted aquifers and enrichment of novel symbionts in the deep terrestrial subsurface.</title>
        <authorList>
            <person name="Probst A.J."/>
            <person name="Ladd B."/>
            <person name="Jarett J.K."/>
            <person name="Geller-Mcgrath D.E."/>
            <person name="Sieber C.M.K."/>
            <person name="Emerson J.B."/>
            <person name="Anantharaman K."/>
            <person name="Thomas B.C."/>
            <person name="Malmstrom R."/>
            <person name="Stieglmeier M."/>
            <person name="Klingl A."/>
            <person name="Woyke T."/>
            <person name="Ryan C.M."/>
            <person name="Banfield J.F."/>
        </authorList>
    </citation>
    <scope>NUCLEOTIDE SEQUENCE [LARGE SCALE GENOMIC DNA]</scope>
</reference>
<comment type="subcellular location">
    <subcellularLocation>
        <location evidence="13">Cytoplasm</location>
    </subcellularLocation>
</comment>
<gene>
    <name evidence="13" type="primary">ruvC</name>
    <name evidence="14" type="ORF">COZ82_01510</name>
</gene>
<keyword evidence="2 13" id="KW-0963">Cytoplasm</keyword>
<evidence type="ECO:0000256" key="7">
    <source>
        <dbReference type="ARBA" id="ARBA00022801"/>
    </source>
</evidence>
<proteinExistence type="inferred from homology"/>
<dbReference type="FunFam" id="3.30.420.10:FF:000002">
    <property type="entry name" value="Crossover junction endodeoxyribonuclease RuvC"/>
    <property type="match status" value="1"/>
</dbReference>
<feature type="active site" evidence="13">
    <location>
        <position position="7"/>
    </location>
</feature>
<dbReference type="PANTHER" id="PTHR30194:SF3">
    <property type="entry name" value="CROSSOVER JUNCTION ENDODEOXYRIBONUCLEASE RUVC"/>
    <property type="match status" value="1"/>
</dbReference>
<evidence type="ECO:0000313" key="14">
    <source>
        <dbReference type="EMBL" id="PIW97079.1"/>
    </source>
</evidence>
<keyword evidence="6 13" id="KW-0227">DNA damage</keyword>
<dbReference type="Gene3D" id="3.30.420.10">
    <property type="entry name" value="Ribonuclease H-like superfamily/Ribonuclease H"/>
    <property type="match status" value="1"/>
</dbReference>
<dbReference type="SUPFAM" id="SSF53098">
    <property type="entry name" value="Ribonuclease H-like"/>
    <property type="match status" value="1"/>
</dbReference>
<keyword evidence="8 13" id="KW-0460">Magnesium</keyword>
<evidence type="ECO:0000256" key="8">
    <source>
        <dbReference type="ARBA" id="ARBA00022842"/>
    </source>
</evidence>